<evidence type="ECO:0000313" key="1">
    <source>
        <dbReference type="EMBL" id="RLL39956.1"/>
    </source>
</evidence>
<proteinExistence type="predicted"/>
<comment type="caution">
    <text evidence="1">The sequence shown here is derived from an EMBL/GenBank/DDBJ whole genome shotgun (WGS) entry which is preliminary data.</text>
</comment>
<sequence length="75" mass="9316">MLGLLLKDMEQKEIEYLLKRELDEILNDLEDPRVNKKLKESMRTRYKRLFKLLCRMCNEKDRTKYMLKTGEKEYR</sequence>
<dbReference type="EMBL" id="RCHR01000015">
    <property type="protein sequence ID" value="RLL39956.1"/>
    <property type="molecule type" value="Genomic_DNA"/>
</dbReference>
<dbReference type="Proteomes" id="UP000270219">
    <property type="component" value="Unassembled WGS sequence"/>
</dbReference>
<reference evidence="1 2" key="1">
    <citation type="submission" date="2018-10" db="EMBL/GenBank/DDBJ databases">
        <title>Oceanobacillus sp. YLB-02 draft genome.</title>
        <authorList>
            <person name="Yu L."/>
        </authorList>
    </citation>
    <scope>NUCLEOTIDE SEQUENCE [LARGE SCALE GENOMIC DNA]</scope>
    <source>
        <strain evidence="1 2">YLB-02</strain>
    </source>
</reference>
<accession>A0A498D5N5</accession>
<dbReference type="AlphaFoldDB" id="A0A498D5N5"/>
<gene>
    <name evidence="1" type="ORF">D8M04_19790</name>
</gene>
<keyword evidence="2" id="KW-1185">Reference proteome</keyword>
<evidence type="ECO:0000313" key="2">
    <source>
        <dbReference type="Proteomes" id="UP000270219"/>
    </source>
</evidence>
<name>A0A498D5N5_9BACI</name>
<organism evidence="1 2">
    <name type="scientific">Oceanobacillus piezotolerans</name>
    <dbReference type="NCBI Taxonomy" id="2448030"/>
    <lineage>
        <taxon>Bacteria</taxon>
        <taxon>Bacillati</taxon>
        <taxon>Bacillota</taxon>
        <taxon>Bacilli</taxon>
        <taxon>Bacillales</taxon>
        <taxon>Bacillaceae</taxon>
        <taxon>Oceanobacillus</taxon>
    </lineage>
</organism>
<dbReference type="OrthoDB" id="2971867at2"/>
<protein>
    <submittedName>
        <fullName evidence="1">Uncharacterized protein</fullName>
    </submittedName>
</protein>